<dbReference type="Proteomes" id="UP000273822">
    <property type="component" value="Segment"/>
</dbReference>
<evidence type="ECO:0000313" key="2">
    <source>
        <dbReference type="Proteomes" id="UP000273822"/>
    </source>
</evidence>
<reference evidence="2" key="1">
    <citation type="submission" date="2018-09" db="EMBL/GenBank/DDBJ databases">
        <authorList>
            <person name="Rimple P.A."/>
            <person name="Stoner T.H."/>
            <person name="Garlena R.A."/>
            <person name="Russell D.A."/>
            <person name="Pope W.H."/>
            <person name="Jacobs-Sera D."/>
            <person name="Hatfull G.F."/>
        </authorList>
    </citation>
    <scope>NUCLEOTIDE SEQUENCE [LARGE SCALE GENOMIC DNA]</scope>
</reference>
<organism evidence="1 2">
    <name type="scientific">Arthrobacter phage Maureen</name>
    <dbReference type="NCBI Taxonomy" id="2419961"/>
    <lineage>
        <taxon>Viruses</taxon>
        <taxon>Duplodnaviria</taxon>
        <taxon>Heunggongvirae</taxon>
        <taxon>Uroviricota</taxon>
        <taxon>Caudoviricetes</taxon>
        <taxon>Casidaviridae</taxon>
        <taxon>Liebevirus</taxon>
        <taxon>Liebevirus liebe</taxon>
        <taxon>Arthrobacter virus Liebe</taxon>
    </lineage>
</organism>
<sequence length="295" mass="32987">MDSPATAPPPFDELTVAPVDYATAKKMIVENHYSKKWNTAFGTVNFGVFWRGDLLGVAVYGNAMNPSSWGRVTETDPAKCLELNRLWIDDVLGHNTETWLMGQTFRQLRAMGYELVQSFADGRLGVGTIYQAANFGYYGFHETQFHRDNVTGEVYHTAPFSNTAVPGAMLDRNYLFTLERLDTIRVRTYRYLYPLTRRARKAVRLRPVAEYPKERAGEIDVPDYVPPAAQIARSVLIADALGDPRGADLLGYLRALTDDADAVLAAQRENRFIQGLYAKLSAADVRRLAKEPAAA</sequence>
<evidence type="ECO:0000313" key="1">
    <source>
        <dbReference type="EMBL" id="AYN58513.1"/>
    </source>
</evidence>
<gene>
    <name evidence="1" type="primary">32</name>
    <name evidence="1" type="ORF">PBI_MAUREEN_32</name>
</gene>
<accession>A0A3G2KHQ8</accession>
<dbReference type="InterPro" id="IPR057895">
    <property type="entry name" value="Mom"/>
</dbReference>
<dbReference type="Pfam" id="PF25680">
    <property type="entry name" value="Mom"/>
    <property type="match status" value="1"/>
</dbReference>
<protein>
    <submittedName>
        <fullName evidence="1">Uncharacterized protein</fullName>
    </submittedName>
</protein>
<dbReference type="EMBL" id="MH834619">
    <property type="protein sequence ID" value="AYN58513.1"/>
    <property type="molecule type" value="Genomic_DNA"/>
</dbReference>
<proteinExistence type="predicted"/>
<name>A0A3G2KHQ8_9CAUD</name>